<feature type="compositionally biased region" description="Basic and acidic residues" evidence="2">
    <location>
        <begin position="151"/>
        <end position="161"/>
    </location>
</feature>
<keyword evidence="3" id="KW-0812">Transmembrane</keyword>
<feature type="compositionally biased region" description="Low complexity" evidence="2">
    <location>
        <begin position="100"/>
        <end position="118"/>
    </location>
</feature>
<dbReference type="Pfam" id="PF20072">
    <property type="entry name" value="DUF6468"/>
    <property type="match status" value="1"/>
</dbReference>
<keyword evidence="6" id="KW-1185">Reference proteome</keyword>
<feature type="transmembrane region" description="Helical" evidence="3">
    <location>
        <begin position="6"/>
        <end position="24"/>
    </location>
</feature>
<feature type="coiled-coil region" evidence="1">
    <location>
        <begin position="22"/>
        <end position="49"/>
    </location>
</feature>
<dbReference type="Proteomes" id="UP000630353">
    <property type="component" value="Unassembled WGS sequence"/>
</dbReference>
<dbReference type="RefSeq" id="WP_189994408.1">
    <property type="nucleotide sequence ID" value="NZ_BMZS01000012.1"/>
</dbReference>
<reference evidence="5" key="2">
    <citation type="submission" date="2020-09" db="EMBL/GenBank/DDBJ databases">
        <authorList>
            <person name="Sun Q."/>
            <person name="Kim S."/>
        </authorList>
    </citation>
    <scope>NUCLEOTIDE SEQUENCE</scope>
    <source>
        <strain evidence="5">KCTC 42651</strain>
    </source>
</reference>
<accession>A0A919CRU3</accession>
<organism evidence="5 6">
    <name type="scientific">Thalassobaculum fulvum</name>
    <dbReference type="NCBI Taxonomy" id="1633335"/>
    <lineage>
        <taxon>Bacteria</taxon>
        <taxon>Pseudomonadati</taxon>
        <taxon>Pseudomonadota</taxon>
        <taxon>Alphaproteobacteria</taxon>
        <taxon>Rhodospirillales</taxon>
        <taxon>Thalassobaculaceae</taxon>
        <taxon>Thalassobaculum</taxon>
    </lineage>
</organism>
<protein>
    <recommendedName>
        <fullName evidence="4">DUF6468 domain-containing protein</fullName>
    </recommendedName>
</protein>
<gene>
    <name evidence="5" type="ORF">GCM10017083_47710</name>
</gene>
<evidence type="ECO:0000256" key="3">
    <source>
        <dbReference type="SAM" id="Phobius"/>
    </source>
</evidence>
<evidence type="ECO:0000256" key="1">
    <source>
        <dbReference type="SAM" id="Coils"/>
    </source>
</evidence>
<evidence type="ECO:0000313" key="6">
    <source>
        <dbReference type="Proteomes" id="UP000630353"/>
    </source>
</evidence>
<dbReference type="AlphaFoldDB" id="A0A919CRU3"/>
<reference evidence="5" key="1">
    <citation type="journal article" date="2014" name="Int. J. Syst. Evol. Microbiol.">
        <title>Complete genome sequence of Corynebacterium casei LMG S-19264T (=DSM 44701T), isolated from a smear-ripened cheese.</title>
        <authorList>
            <consortium name="US DOE Joint Genome Institute (JGI-PGF)"/>
            <person name="Walter F."/>
            <person name="Albersmeier A."/>
            <person name="Kalinowski J."/>
            <person name="Ruckert C."/>
        </authorList>
    </citation>
    <scope>NUCLEOTIDE SEQUENCE</scope>
    <source>
        <strain evidence="5">KCTC 42651</strain>
    </source>
</reference>
<proteinExistence type="predicted"/>
<dbReference type="EMBL" id="BMZS01000012">
    <property type="protein sequence ID" value="GHD60967.1"/>
    <property type="molecule type" value="Genomic_DNA"/>
</dbReference>
<keyword evidence="1" id="KW-0175">Coiled coil</keyword>
<keyword evidence="3" id="KW-0472">Membrane</keyword>
<keyword evidence="3" id="KW-1133">Transmembrane helix</keyword>
<feature type="region of interest" description="Disordered" evidence="2">
    <location>
        <begin position="100"/>
        <end position="169"/>
    </location>
</feature>
<evidence type="ECO:0000313" key="5">
    <source>
        <dbReference type="EMBL" id="GHD60967.1"/>
    </source>
</evidence>
<name>A0A919CRU3_9PROT</name>
<feature type="domain" description="DUF6468" evidence="4">
    <location>
        <begin position="32"/>
        <end position="106"/>
    </location>
</feature>
<sequence length="169" mass="17884">MNLELGLNILLVLLLLPTVVYVALLQRRLASLRADREAVESVIERMNEATRRAEASLKGIRQAAEQAKVTLDEPVTRAQALRDELSFLVQRADAAGERLAGGLSSAGAGGATAAAPAAERPRRAKPANERRTAGGGTGNGSAEPAAAPETDEVRSQAERDLINALRNVR</sequence>
<comment type="caution">
    <text evidence="5">The sequence shown here is derived from an EMBL/GenBank/DDBJ whole genome shotgun (WGS) entry which is preliminary data.</text>
</comment>
<dbReference type="InterPro" id="IPR045531">
    <property type="entry name" value="DUF6468"/>
</dbReference>
<evidence type="ECO:0000256" key="2">
    <source>
        <dbReference type="SAM" id="MobiDB-lite"/>
    </source>
</evidence>
<evidence type="ECO:0000259" key="4">
    <source>
        <dbReference type="Pfam" id="PF20072"/>
    </source>
</evidence>